<dbReference type="Pfam" id="PF02866">
    <property type="entry name" value="Ldh_1_C"/>
    <property type="match status" value="1"/>
</dbReference>
<sequence length="108" mass="11571">IDKLVARTIRGGEEIVELLKTGSAFYAPSAAAARMVEAVILDKKEVLPCATYLEGEYGIKDTVIGVPVKLGKSGIEQIIELELTPEEKQALATSAKAVRELVNTMKLG</sequence>
<dbReference type="Gene3D" id="3.90.110.10">
    <property type="entry name" value="Lactate dehydrogenase/glycoside hydrolase, family 4, C-terminal"/>
    <property type="match status" value="1"/>
</dbReference>
<dbReference type="GO" id="GO:0004459">
    <property type="term" value="F:L-lactate dehydrogenase (NAD+) activity"/>
    <property type="evidence" value="ECO:0007669"/>
    <property type="project" value="TreeGrafter"/>
</dbReference>
<evidence type="ECO:0000313" key="2">
    <source>
        <dbReference type="EMBL" id="GAH87961.1"/>
    </source>
</evidence>
<name>X1IZV6_9ZZZZ</name>
<dbReference type="EMBL" id="BARU01038769">
    <property type="protein sequence ID" value="GAH87961.1"/>
    <property type="molecule type" value="Genomic_DNA"/>
</dbReference>
<organism evidence="2">
    <name type="scientific">marine sediment metagenome</name>
    <dbReference type="NCBI Taxonomy" id="412755"/>
    <lineage>
        <taxon>unclassified sequences</taxon>
        <taxon>metagenomes</taxon>
        <taxon>ecological metagenomes</taxon>
    </lineage>
</organism>
<feature type="non-terminal residue" evidence="2">
    <location>
        <position position="1"/>
    </location>
</feature>
<dbReference type="PANTHER" id="PTHR43128">
    <property type="entry name" value="L-2-HYDROXYCARBOXYLATE DEHYDROGENASE (NAD(P)(+))"/>
    <property type="match status" value="1"/>
</dbReference>
<comment type="caution">
    <text evidence="2">The sequence shown here is derived from an EMBL/GenBank/DDBJ whole genome shotgun (WGS) entry which is preliminary data.</text>
</comment>
<dbReference type="SUPFAM" id="SSF56327">
    <property type="entry name" value="LDH C-terminal domain-like"/>
    <property type="match status" value="1"/>
</dbReference>
<proteinExistence type="predicted"/>
<reference evidence="2" key="1">
    <citation type="journal article" date="2014" name="Front. Microbiol.">
        <title>High frequency of phylogenetically diverse reductive dehalogenase-homologous genes in deep subseafloor sedimentary metagenomes.</title>
        <authorList>
            <person name="Kawai M."/>
            <person name="Futagami T."/>
            <person name="Toyoda A."/>
            <person name="Takaki Y."/>
            <person name="Nishi S."/>
            <person name="Hori S."/>
            <person name="Arai W."/>
            <person name="Tsubouchi T."/>
            <person name="Morono Y."/>
            <person name="Uchiyama I."/>
            <person name="Ito T."/>
            <person name="Fujiyama A."/>
            <person name="Inagaki F."/>
            <person name="Takami H."/>
        </authorList>
    </citation>
    <scope>NUCLEOTIDE SEQUENCE</scope>
    <source>
        <strain evidence="2">Expedition CK06-06</strain>
    </source>
</reference>
<gene>
    <name evidence="2" type="ORF">S03H2_60194</name>
</gene>
<dbReference type="InterPro" id="IPR022383">
    <property type="entry name" value="Lactate/malate_DH_C"/>
</dbReference>
<accession>X1IZV6</accession>
<evidence type="ECO:0000259" key="1">
    <source>
        <dbReference type="Pfam" id="PF02866"/>
    </source>
</evidence>
<dbReference type="GO" id="GO:0006089">
    <property type="term" value="P:lactate metabolic process"/>
    <property type="evidence" value="ECO:0007669"/>
    <property type="project" value="TreeGrafter"/>
</dbReference>
<protein>
    <recommendedName>
        <fullName evidence="1">Lactate/malate dehydrogenase C-terminal domain-containing protein</fullName>
    </recommendedName>
</protein>
<dbReference type="AlphaFoldDB" id="X1IZV6"/>
<dbReference type="PANTHER" id="PTHR43128:SF16">
    <property type="entry name" value="L-LACTATE DEHYDROGENASE"/>
    <property type="match status" value="1"/>
</dbReference>
<dbReference type="InterPro" id="IPR015955">
    <property type="entry name" value="Lactate_DH/Glyco_Ohase_4_C"/>
</dbReference>
<feature type="domain" description="Lactate/malate dehydrogenase C-terminal" evidence="1">
    <location>
        <begin position="2"/>
        <end position="103"/>
    </location>
</feature>